<keyword evidence="7" id="KW-0732">Signal</keyword>
<keyword evidence="3" id="KW-1134">Transmembrane beta strand</keyword>
<dbReference type="InterPro" id="IPR057601">
    <property type="entry name" value="Oar-like_b-barrel"/>
</dbReference>
<dbReference type="RefSeq" id="WP_186958371.1">
    <property type="nucleotide sequence ID" value="NZ_JACOOI010000002.1"/>
</dbReference>
<keyword evidence="9" id="KW-0675">Receptor</keyword>
<keyword evidence="2" id="KW-0813">Transport</keyword>
<dbReference type="EMBL" id="JACOOI010000002">
    <property type="protein sequence ID" value="MBC5642045.1"/>
    <property type="molecule type" value="Genomic_DNA"/>
</dbReference>
<feature type="domain" description="TonB-dependent transporter Oar-like beta-barrel" evidence="8">
    <location>
        <begin position="238"/>
        <end position="312"/>
    </location>
</feature>
<evidence type="ECO:0000256" key="6">
    <source>
        <dbReference type="ARBA" id="ARBA00023237"/>
    </source>
</evidence>
<comment type="subcellular location">
    <subcellularLocation>
        <location evidence="1">Cell outer membrane</location>
        <topology evidence="1">Multi-pass membrane protein</topology>
    </subcellularLocation>
</comment>
<dbReference type="SUPFAM" id="SSF49464">
    <property type="entry name" value="Carboxypeptidase regulatory domain-like"/>
    <property type="match status" value="1"/>
</dbReference>
<proteinExistence type="predicted"/>
<keyword evidence="5" id="KW-0472">Membrane</keyword>
<keyword evidence="4" id="KW-0812">Transmembrane</keyword>
<evidence type="ECO:0000256" key="2">
    <source>
        <dbReference type="ARBA" id="ARBA00022448"/>
    </source>
</evidence>
<protein>
    <submittedName>
        <fullName evidence="9">TonB-dependent receptor</fullName>
    </submittedName>
</protein>
<evidence type="ECO:0000256" key="7">
    <source>
        <dbReference type="SAM" id="SignalP"/>
    </source>
</evidence>
<evidence type="ECO:0000256" key="1">
    <source>
        <dbReference type="ARBA" id="ARBA00004571"/>
    </source>
</evidence>
<keyword evidence="6" id="KW-0998">Cell outer membrane</keyword>
<sequence>MKNLSVFVLFLFCLTFTLNGQVTTSGISGKVTAEGELLIGATVQAVHEPSGTTYGTVTNADGRYSLQGMRIGGPYTVEVSYVGFQKAVYKNITLQLGETYLLDVKLTESLSLDEVVVTASKAALFNSQKTGAAQNFNQEQIMSTPSVSRSVFDITKMNPMGVNTGSGMSFAGSSNKYNSFQIDGTVNNDVFGLSSSGTNGDQAGANPISLEAIEELQVVVAPFDVRQSGFTGGGINAITKSGTNTFHGSGYWYYNNENFYGKTPGKNVTNRTKLGDQNSGTYGFTLGGPIIKNKLFFFANYERVKETYPSSNNIGEEGSKLSTSEVEQVINKISELTGGYDGGGYGLQDIDTRSDKILARIDWNINQKNKFTLRYSWLDARRMVFSNGASVANLNHYGYYMNNTTHSLVAELNTQFNSAWSNEVRFGWTSVSDSRDPIGQALPAVQIDNMTNGTTLKFGMEPFSAANALDQRIFTLADNVTWNKGNHTITFGTHNEFFHMENLFIANNYGSYVYSSLDDFLSVGTANEVMPKRYTYAYSREDITGTNRWAPAFGAAQLGFYAQDEWRVTNDFRLTYGLRLDIPVFFDTPRANDLFNSSSVASTLGLATDQMPSSKILWSPRVGFRWNLNEDHTTLLRGGAGIFTGRVPFVWLSNSISKAGIELSETFLSSKESFDAARADGFKFNADPSKQYYNRNAAIPTAEINVVDKDFKFPSVARVNLALEHTFVFGVKATLEGLYSKTLNNILYENANYQWTGETLNNGGDNRPIYKKQDNNFTQIMYLKNTSNGYTYNLSAKLEKNFDFGLSTMVAYTYGQAKSLTDGNSSQAYSGWKYNPTYYGDINPELTWSSFDVRNRIIASVSYRKEYAKHFATTVSLFYNGQTGGRYSLLDYSDINHDGYNNDLLYVPTDAEFDKMTFTEYTKTVGNDKIVVSPAEQKEAMANWINGNEELRGSKGTHMKRYQMVMPFEHHFDFHIAQDFFVDIAGKRNTIQVNFDIINVGNLFNKSWGLYNQTSTGYDLAPLTTKVADGVATYQFRDPGEMVKNKDIPSRWHAQVGLKYIF</sequence>
<evidence type="ECO:0000256" key="3">
    <source>
        <dbReference type="ARBA" id="ARBA00022452"/>
    </source>
</evidence>
<dbReference type="InterPro" id="IPR036942">
    <property type="entry name" value="Beta-barrel_TonB_sf"/>
</dbReference>
<evidence type="ECO:0000256" key="4">
    <source>
        <dbReference type="ARBA" id="ARBA00022692"/>
    </source>
</evidence>
<accession>A0ABR7DWY9</accession>
<dbReference type="Proteomes" id="UP000644010">
    <property type="component" value="Unassembled WGS sequence"/>
</dbReference>
<dbReference type="Pfam" id="PF13620">
    <property type="entry name" value="CarboxypepD_reg"/>
    <property type="match status" value="1"/>
</dbReference>
<evidence type="ECO:0000256" key="5">
    <source>
        <dbReference type="ARBA" id="ARBA00023136"/>
    </source>
</evidence>
<dbReference type="InterPro" id="IPR037066">
    <property type="entry name" value="Plug_dom_sf"/>
</dbReference>
<feature type="domain" description="TonB-dependent transporter Oar-like beta-barrel" evidence="8">
    <location>
        <begin position="352"/>
        <end position="1005"/>
    </location>
</feature>
<feature type="chain" id="PRO_5046973593" evidence="7">
    <location>
        <begin position="21"/>
        <end position="1062"/>
    </location>
</feature>
<dbReference type="InterPro" id="IPR039426">
    <property type="entry name" value="TonB-dep_rcpt-like"/>
</dbReference>
<evidence type="ECO:0000313" key="10">
    <source>
        <dbReference type="Proteomes" id="UP000644010"/>
    </source>
</evidence>
<dbReference type="Pfam" id="PF25183">
    <property type="entry name" value="OMP_b-brl_4"/>
    <property type="match status" value="2"/>
</dbReference>
<gene>
    <name evidence="9" type="ORF">H8S77_03995</name>
</gene>
<dbReference type="Gene3D" id="2.60.40.1120">
    <property type="entry name" value="Carboxypeptidase-like, regulatory domain"/>
    <property type="match status" value="1"/>
</dbReference>
<organism evidence="9 10">
    <name type="scientific">Parabacteroides segnis</name>
    <dbReference type="NCBI Taxonomy" id="2763058"/>
    <lineage>
        <taxon>Bacteria</taxon>
        <taxon>Pseudomonadati</taxon>
        <taxon>Bacteroidota</taxon>
        <taxon>Bacteroidia</taxon>
        <taxon>Bacteroidales</taxon>
        <taxon>Tannerellaceae</taxon>
        <taxon>Parabacteroides</taxon>
    </lineage>
</organism>
<name>A0ABR7DWY9_9BACT</name>
<keyword evidence="10" id="KW-1185">Reference proteome</keyword>
<reference evidence="9 10" key="1">
    <citation type="submission" date="2020-08" db="EMBL/GenBank/DDBJ databases">
        <title>Genome public.</title>
        <authorList>
            <person name="Liu C."/>
            <person name="Sun Q."/>
        </authorList>
    </citation>
    <scope>NUCLEOTIDE SEQUENCE [LARGE SCALE GENOMIC DNA]</scope>
    <source>
        <strain evidence="9 10">BX2</strain>
    </source>
</reference>
<evidence type="ECO:0000313" key="9">
    <source>
        <dbReference type="EMBL" id="MBC5642045.1"/>
    </source>
</evidence>
<dbReference type="Gene3D" id="2.170.130.10">
    <property type="entry name" value="TonB-dependent receptor, plug domain"/>
    <property type="match status" value="1"/>
</dbReference>
<dbReference type="InterPro" id="IPR008969">
    <property type="entry name" value="CarboxyPept-like_regulatory"/>
</dbReference>
<comment type="caution">
    <text evidence="9">The sequence shown here is derived from an EMBL/GenBank/DDBJ whole genome shotgun (WGS) entry which is preliminary data.</text>
</comment>
<feature type="signal peptide" evidence="7">
    <location>
        <begin position="1"/>
        <end position="20"/>
    </location>
</feature>
<dbReference type="SUPFAM" id="SSF56935">
    <property type="entry name" value="Porins"/>
    <property type="match status" value="1"/>
</dbReference>
<dbReference type="PANTHER" id="PTHR30069">
    <property type="entry name" value="TONB-DEPENDENT OUTER MEMBRANE RECEPTOR"/>
    <property type="match status" value="1"/>
</dbReference>
<dbReference type="PANTHER" id="PTHR30069:SF46">
    <property type="entry name" value="OAR PROTEIN"/>
    <property type="match status" value="1"/>
</dbReference>
<dbReference type="Gene3D" id="2.40.170.20">
    <property type="entry name" value="TonB-dependent receptor, beta-barrel domain"/>
    <property type="match status" value="1"/>
</dbReference>
<evidence type="ECO:0000259" key="8">
    <source>
        <dbReference type="Pfam" id="PF25183"/>
    </source>
</evidence>